<organism evidence="1 2">
    <name type="scientific">Brevundimonas abyssalis TAR-001</name>
    <dbReference type="NCBI Taxonomy" id="1391729"/>
    <lineage>
        <taxon>Bacteria</taxon>
        <taxon>Pseudomonadati</taxon>
        <taxon>Pseudomonadota</taxon>
        <taxon>Alphaproteobacteria</taxon>
        <taxon>Caulobacterales</taxon>
        <taxon>Caulobacteraceae</taxon>
        <taxon>Brevundimonas</taxon>
    </lineage>
</organism>
<reference evidence="2" key="1">
    <citation type="journal article" date="2013" name="Genome Announc.">
        <title>Draft Genome Sequence of the Dimorphic Prosthecate Bacterium Brevundimonas abyssalis TAR-001T.</title>
        <authorList>
            <person name="Tsubouchi T."/>
            <person name="Nishi S."/>
            <person name="Usui K."/>
            <person name="Shimane Y."/>
            <person name="Takaki Y."/>
            <person name="Maruyama T."/>
            <person name="Hatada Y."/>
        </authorList>
    </citation>
    <scope>NUCLEOTIDE SEQUENCE [LARGE SCALE GENOMIC DNA]</scope>
    <source>
        <strain evidence="2">TAR-001</strain>
    </source>
</reference>
<dbReference type="RefSeq" id="WP_021696624.1">
    <property type="nucleotide sequence ID" value="NZ_BATC01000008.1"/>
</dbReference>
<dbReference type="EMBL" id="BATC01000008">
    <property type="protein sequence ID" value="GAD58528.1"/>
    <property type="molecule type" value="Genomic_DNA"/>
</dbReference>
<dbReference type="OrthoDB" id="7272030at2"/>
<protein>
    <submittedName>
        <fullName evidence="1">Uncharacterized protein</fullName>
    </submittedName>
</protein>
<evidence type="ECO:0000313" key="1">
    <source>
        <dbReference type="EMBL" id="GAD58528.1"/>
    </source>
</evidence>
<sequence length="197" mass="21600">MTPWEHHTALTRDRLITIGKLIERGRNDALDRFDASAGCTGWTLGCEAFAFQKHQIEATAPDVDWLEILNPTMQFVFSVGGVPIRFYRGEPDDPNARTLKQTFSELQQLSLFGADELVKLTSEPLYRFAIETDLDGAITAVTFVVLAGDTPVLTWQVPLDEAVTKVSPLWVAGSEGVDLPAPAVGIAARKQKDGTTE</sequence>
<comment type="caution">
    <text evidence="1">The sequence shown here is derived from an EMBL/GenBank/DDBJ whole genome shotgun (WGS) entry which is preliminary data.</text>
</comment>
<gene>
    <name evidence="1" type="ORF">MBEBAB_0778</name>
</gene>
<keyword evidence="2" id="KW-1185">Reference proteome</keyword>
<dbReference type="Proteomes" id="UP000016569">
    <property type="component" value="Unassembled WGS sequence"/>
</dbReference>
<proteinExistence type="predicted"/>
<evidence type="ECO:0000313" key="2">
    <source>
        <dbReference type="Proteomes" id="UP000016569"/>
    </source>
</evidence>
<accession>A0A8E0NAU2</accession>
<name>A0A8E0NAU2_9CAUL</name>
<dbReference type="AlphaFoldDB" id="A0A8E0NAU2"/>